<comment type="subcellular location">
    <subcellularLocation>
        <location evidence="1">Cell membrane</location>
        <topology evidence="1">Multi-pass membrane protein</topology>
    </subcellularLocation>
</comment>
<name>A0A9W6J1L7_9HYPH</name>
<dbReference type="Pfam" id="PF01032">
    <property type="entry name" value="FecCD"/>
    <property type="match status" value="1"/>
</dbReference>
<dbReference type="InterPro" id="IPR000522">
    <property type="entry name" value="ABC_transptr_permease_BtuC"/>
</dbReference>
<feature type="transmembrane region" description="Helical" evidence="8">
    <location>
        <begin position="295"/>
        <end position="316"/>
    </location>
</feature>
<dbReference type="PANTHER" id="PTHR30472:SF19">
    <property type="entry name" value="PETROBACTIN IMPORT SYSTEM PERMEASE PROTEIN YCLO"/>
    <property type="match status" value="1"/>
</dbReference>
<evidence type="ECO:0000256" key="1">
    <source>
        <dbReference type="ARBA" id="ARBA00004651"/>
    </source>
</evidence>
<evidence type="ECO:0000256" key="7">
    <source>
        <dbReference type="ARBA" id="ARBA00023136"/>
    </source>
</evidence>
<keyword evidence="6 8" id="KW-1133">Transmembrane helix</keyword>
<evidence type="ECO:0000256" key="5">
    <source>
        <dbReference type="ARBA" id="ARBA00022692"/>
    </source>
</evidence>
<evidence type="ECO:0000313" key="10">
    <source>
        <dbReference type="Proteomes" id="UP001143372"/>
    </source>
</evidence>
<comment type="caution">
    <text evidence="9">The sequence shown here is derived from an EMBL/GenBank/DDBJ whole genome shotgun (WGS) entry which is preliminary data.</text>
</comment>
<feature type="transmembrane region" description="Helical" evidence="8">
    <location>
        <begin position="12"/>
        <end position="32"/>
    </location>
</feature>
<dbReference type="RefSeq" id="WP_271169300.1">
    <property type="nucleotide sequence ID" value="NZ_BSFI01000019.1"/>
</dbReference>
<dbReference type="GO" id="GO:0033214">
    <property type="term" value="P:siderophore-iron import into cell"/>
    <property type="evidence" value="ECO:0007669"/>
    <property type="project" value="TreeGrafter"/>
</dbReference>
<dbReference type="AlphaFoldDB" id="A0A9W6J1L7"/>
<sequence>MRDHTRTRPAAVLAVLAIAAIISALAYMTIGARGPWSFILPFRGAKLAALVLVATAVAVSTVTFQTIANNRILTPSLMGFDALYALIRTATLFLLGAGGFAALDPRLAFAVNVVLMTGFASLLYRWLLTDRAEGLHLLLLVGVIAGVFFRSLSNFMHRLVDPTDFLVLQGSLFANFNAVDGRLLAVSAVLVAGAGVALWRLVPKLDVLALGRDHAVNLGVDYRRTLTVALGLVAILVSVSTALVGPVTFFGLLVANLAYLAIPSHRHAMLLPAAALLAISMLVSGQIVLERVFGLDAALSMVIEFVGGVVFLVLLLRKTPR</sequence>
<feature type="transmembrane region" description="Helical" evidence="8">
    <location>
        <begin position="269"/>
        <end position="289"/>
    </location>
</feature>
<proteinExistence type="inferred from homology"/>
<dbReference type="SUPFAM" id="SSF81345">
    <property type="entry name" value="ABC transporter involved in vitamin B12 uptake, BtuC"/>
    <property type="match status" value="1"/>
</dbReference>
<dbReference type="InterPro" id="IPR037294">
    <property type="entry name" value="ABC_BtuC-like"/>
</dbReference>
<dbReference type="Gene3D" id="1.10.3470.10">
    <property type="entry name" value="ABC transporter involved in vitamin B12 uptake, BtuC"/>
    <property type="match status" value="1"/>
</dbReference>
<evidence type="ECO:0000313" key="9">
    <source>
        <dbReference type="EMBL" id="GLK69062.1"/>
    </source>
</evidence>
<evidence type="ECO:0000256" key="4">
    <source>
        <dbReference type="ARBA" id="ARBA00022475"/>
    </source>
</evidence>
<dbReference type="GO" id="GO:0022857">
    <property type="term" value="F:transmembrane transporter activity"/>
    <property type="evidence" value="ECO:0007669"/>
    <property type="project" value="InterPro"/>
</dbReference>
<feature type="transmembrane region" description="Helical" evidence="8">
    <location>
        <begin position="80"/>
        <end position="101"/>
    </location>
</feature>
<organism evidence="9 10">
    <name type="scientific">Hansschlegelia plantiphila</name>
    <dbReference type="NCBI Taxonomy" id="374655"/>
    <lineage>
        <taxon>Bacteria</taxon>
        <taxon>Pseudomonadati</taxon>
        <taxon>Pseudomonadota</taxon>
        <taxon>Alphaproteobacteria</taxon>
        <taxon>Hyphomicrobiales</taxon>
        <taxon>Methylopilaceae</taxon>
        <taxon>Hansschlegelia</taxon>
    </lineage>
</organism>
<dbReference type="PANTHER" id="PTHR30472">
    <property type="entry name" value="FERRIC ENTEROBACTIN TRANSPORT SYSTEM PERMEASE PROTEIN"/>
    <property type="match status" value="1"/>
</dbReference>
<feature type="transmembrane region" description="Helical" evidence="8">
    <location>
        <begin position="47"/>
        <end position="68"/>
    </location>
</feature>
<feature type="transmembrane region" description="Helical" evidence="8">
    <location>
        <begin position="107"/>
        <end position="127"/>
    </location>
</feature>
<feature type="transmembrane region" description="Helical" evidence="8">
    <location>
        <begin position="183"/>
        <end position="202"/>
    </location>
</feature>
<dbReference type="Proteomes" id="UP001143372">
    <property type="component" value="Unassembled WGS sequence"/>
</dbReference>
<protein>
    <submittedName>
        <fullName evidence="9">Enterobactin ABC transporter permease</fullName>
    </submittedName>
</protein>
<keyword evidence="5 8" id="KW-0812">Transmembrane</keyword>
<dbReference type="GO" id="GO:0005886">
    <property type="term" value="C:plasma membrane"/>
    <property type="evidence" value="ECO:0007669"/>
    <property type="project" value="UniProtKB-SubCell"/>
</dbReference>
<evidence type="ECO:0000256" key="6">
    <source>
        <dbReference type="ARBA" id="ARBA00022989"/>
    </source>
</evidence>
<evidence type="ECO:0000256" key="8">
    <source>
        <dbReference type="SAM" id="Phobius"/>
    </source>
</evidence>
<accession>A0A9W6J1L7</accession>
<feature type="transmembrane region" description="Helical" evidence="8">
    <location>
        <begin position="134"/>
        <end position="152"/>
    </location>
</feature>
<reference evidence="9" key="2">
    <citation type="submission" date="2023-01" db="EMBL/GenBank/DDBJ databases">
        <authorList>
            <person name="Sun Q."/>
            <person name="Evtushenko L."/>
        </authorList>
    </citation>
    <scope>NUCLEOTIDE SEQUENCE</scope>
    <source>
        <strain evidence="9">VKM B-2347</strain>
    </source>
</reference>
<keyword evidence="3" id="KW-0813">Transport</keyword>
<keyword evidence="10" id="KW-1185">Reference proteome</keyword>
<keyword evidence="7 8" id="KW-0472">Membrane</keyword>
<evidence type="ECO:0000256" key="2">
    <source>
        <dbReference type="ARBA" id="ARBA00007935"/>
    </source>
</evidence>
<dbReference type="EMBL" id="BSFI01000019">
    <property type="protein sequence ID" value="GLK69062.1"/>
    <property type="molecule type" value="Genomic_DNA"/>
</dbReference>
<reference evidence="9" key="1">
    <citation type="journal article" date="2014" name="Int. J. Syst. Evol. Microbiol.">
        <title>Complete genome sequence of Corynebacterium casei LMG S-19264T (=DSM 44701T), isolated from a smear-ripened cheese.</title>
        <authorList>
            <consortium name="US DOE Joint Genome Institute (JGI-PGF)"/>
            <person name="Walter F."/>
            <person name="Albersmeier A."/>
            <person name="Kalinowski J."/>
            <person name="Ruckert C."/>
        </authorList>
    </citation>
    <scope>NUCLEOTIDE SEQUENCE</scope>
    <source>
        <strain evidence="9">VKM B-2347</strain>
    </source>
</reference>
<comment type="similarity">
    <text evidence="2">Belongs to the binding-protein-dependent transport system permease family. FecCD subfamily.</text>
</comment>
<keyword evidence="4" id="KW-1003">Cell membrane</keyword>
<gene>
    <name evidence="9" type="ORF">GCM10008179_27000</name>
</gene>
<evidence type="ECO:0000256" key="3">
    <source>
        <dbReference type="ARBA" id="ARBA00022448"/>
    </source>
</evidence>